<dbReference type="EMBL" id="CP017019">
    <property type="protein sequence ID" value="AOQ25068.1"/>
    <property type="molecule type" value="Genomic_DNA"/>
</dbReference>
<sequence>MKKAIFDLEVRRSGKGQVSGLGIVNVYRRLQHHFGSNCALDVASMPGKGTCVQLTFPYTVD</sequence>
<evidence type="ECO:0008006" key="3">
    <source>
        <dbReference type="Google" id="ProtNLM"/>
    </source>
</evidence>
<dbReference type="Proteomes" id="UP000094598">
    <property type="component" value="Chromosome"/>
</dbReference>
<accession>A0AAC9HJT4</accession>
<dbReference type="InterPro" id="IPR036890">
    <property type="entry name" value="HATPase_C_sf"/>
</dbReference>
<dbReference type="Gene3D" id="3.30.565.10">
    <property type="entry name" value="Histidine kinase-like ATPase, C-terminal domain"/>
    <property type="match status" value="1"/>
</dbReference>
<evidence type="ECO:0000313" key="2">
    <source>
        <dbReference type="Proteomes" id="UP000094598"/>
    </source>
</evidence>
<gene>
    <name evidence="1" type="ORF">Maut_02650</name>
</gene>
<dbReference type="AlphaFoldDB" id="A0AAC9HJT4"/>
<reference evidence="1 2" key="1">
    <citation type="submission" date="2016-08" db="EMBL/GenBank/DDBJ databases">
        <title>Moorella thermoacetica DSM 103132.</title>
        <authorList>
            <person name="Jendresen C.B."/>
            <person name="Redl S.M."/>
            <person name="Jensen T.O."/>
            <person name="Nielsen A.T."/>
        </authorList>
    </citation>
    <scope>NUCLEOTIDE SEQUENCE [LARGE SCALE GENOMIC DNA]</scope>
    <source>
        <strain evidence="1 2">DSM 103132</strain>
    </source>
</reference>
<proteinExistence type="predicted"/>
<evidence type="ECO:0000313" key="1">
    <source>
        <dbReference type="EMBL" id="AOQ25068.1"/>
    </source>
</evidence>
<name>A0AAC9HJT4_NEOTH</name>
<protein>
    <recommendedName>
        <fullName evidence="3">Histidine kinase</fullName>
    </recommendedName>
</protein>
<dbReference type="RefSeq" id="WP_069590983.1">
    <property type="nucleotide sequence ID" value="NZ_CP017019.1"/>
</dbReference>
<dbReference type="SUPFAM" id="SSF55874">
    <property type="entry name" value="ATPase domain of HSP90 chaperone/DNA topoisomerase II/histidine kinase"/>
    <property type="match status" value="1"/>
</dbReference>
<organism evidence="1 2">
    <name type="scientific">Neomoorella thermoacetica</name>
    <name type="common">Clostridium thermoaceticum</name>
    <dbReference type="NCBI Taxonomy" id="1525"/>
    <lineage>
        <taxon>Bacteria</taxon>
        <taxon>Bacillati</taxon>
        <taxon>Bacillota</taxon>
        <taxon>Clostridia</taxon>
        <taxon>Neomoorellales</taxon>
        <taxon>Neomoorellaceae</taxon>
        <taxon>Neomoorella</taxon>
    </lineage>
</organism>